<organism evidence="2 3">
    <name type="scientific">Oceanipulchritudo coccoides</name>
    <dbReference type="NCBI Taxonomy" id="2706888"/>
    <lineage>
        <taxon>Bacteria</taxon>
        <taxon>Pseudomonadati</taxon>
        <taxon>Verrucomicrobiota</taxon>
        <taxon>Opitutia</taxon>
        <taxon>Puniceicoccales</taxon>
        <taxon>Oceanipulchritudinaceae</taxon>
        <taxon>Oceanipulchritudo</taxon>
    </lineage>
</organism>
<keyword evidence="3" id="KW-1185">Reference proteome</keyword>
<dbReference type="Proteomes" id="UP000478417">
    <property type="component" value="Unassembled WGS sequence"/>
</dbReference>
<dbReference type="EMBL" id="JAAGNX010000002">
    <property type="protein sequence ID" value="NDV61942.1"/>
    <property type="molecule type" value="Genomic_DNA"/>
</dbReference>
<comment type="caution">
    <text evidence="2">The sequence shown here is derived from an EMBL/GenBank/DDBJ whole genome shotgun (WGS) entry which is preliminary data.</text>
</comment>
<keyword evidence="1" id="KW-0472">Membrane</keyword>
<dbReference type="AlphaFoldDB" id="A0A6B2M0M2"/>
<sequence length="182" mass="20841">MIAPIPKNIELLEDHGNLIIRRKWFGPRVIFLTIFCIFWDGFLVAWFWIGSQQGNMPLAHFLFPLIHVAAGIGITYYVIACYVNKTDIVISPDNLSVKIYPIKWPGEGSFPILELKQLYTYEKVTRTKNGTSITYEVRILDRQNKEKTLVKGLDDKAQGLFIEKEIEKIIGVNDERVVGEVG</sequence>
<name>A0A6B2M0M2_9BACT</name>
<keyword evidence="1" id="KW-0812">Transmembrane</keyword>
<accession>A0A6B2M0M2</accession>
<proteinExistence type="predicted"/>
<feature type="transmembrane region" description="Helical" evidence="1">
    <location>
        <begin position="29"/>
        <end position="49"/>
    </location>
</feature>
<evidence type="ECO:0000313" key="2">
    <source>
        <dbReference type="EMBL" id="NDV61942.1"/>
    </source>
</evidence>
<gene>
    <name evidence="2" type="ORF">G0Q06_05720</name>
</gene>
<keyword evidence="1" id="KW-1133">Transmembrane helix</keyword>
<reference evidence="2 3" key="1">
    <citation type="submission" date="2020-02" db="EMBL/GenBank/DDBJ databases">
        <title>Albibacoteraceae fam. nov., the first described family within the subdivision 4 Verrucomicrobia.</title>
        <authorList>
            <person name="Xi F."/>
        </authorList>
    </citation>
    <scope>NUCLEOTIDE SEQUENCE [LARGE SCALE GENOMIC DNA]</scope>
    <source>
        <strain evidence="2 3">CK1056</strain>
    </source>
</reference>
<protein>
    <submittedName>
        <fullName evidence="2">Uncharacterized protein</fullName>
    </submittedName>
</protein>
<feature type="transmembrane region" description="Helical" evidence="1">
    <location>
        <begin position="61"/>
        <end position="83"/>
    </location>
</feature>
<dbReference type="RefSeq" id="WP_163963399.1">
    <property type="nucleotide sequence ID" value="NZ_JAAGNX010000002.1"/>
</dbReference>
<evidence type="ECO:0000313" key="3">
    <source>
        <dbReference type="Proteomes" id="UP000478417"/>
    </source>
</evidence>
<evidence type="ECO:0000256" key="1">
    <source>
        <dbReference type="SAM" id="Phobius"/>
    </source>
</evidence>